<dbReference type="PANTHER" id="PTHR22946:SF0">
    <property type="entry name" value="DIENELACTONE HYDROLASE DOMAIN-CONTAINING PROTEIN"/>
    <property type="match status" value="1"/>
</dbReference>
<dbReference type="PANTHER" id="PTHR22946">
    <property type="entry name" value="DIENELACTONE HYDROLASE DOMAIN-CONTAINING PROTEIN-RELATED"/>
    <property type="match status" value="1"/>
</dbReference>
<dbReference type="GO" id="GO:0016787">
    <property type="term" value="F:hydrolase activity"/>
    <property type="evidence" value="ECO:0007669"/>
    <property type="project" value="UniProtKB-KW"/>
</dbReference>
<dbReference type="AlphaFoldDB" id="A0A0F6W772"/>
<dbReference type="EMBL" id="CP011125">
    <property type="protein sequence ID" value="AKF09058.1"/>
    <property type="molecule type" value="Genomic_DNA"/>
</dbReference>
<dbReference type="Gene3D" id="3.40.50.1820">
    <property type="entry name" value="alpha/beta hydrolase"/>
    <property type="match status" value="1"/>
</dbReference>
<reference evidence="2 3" key="1">
    <citation type="submission" date="2015-03" db="EMBL/GenBank/DDBJ databases">
        <title>Genome assembly of Sandaracinus amylolyticus DSM 53668.</title>
        <authorList>
            <person name="Sharma G."/>
            <person name="Subramanian S."/>
        </authorList>
    </citation>
    <scope>NUCLEOTIDE SEQUENCE [LARGE SCALE GENOMIC DNA]</scope>
    <source>
        <strain evidence="2 3">DSM 53668</strain>
    </source>
</reference>
<keyword evidence="3" id="KW-1185">Reference proteome</keyword>
<name>A0A0F6W772_9BACT</name>
<evidence type="ECO:0000313" key="3">
    <source>
        <dbReference type="Proteomes" id="UP000034883"/>
    </source>
</evidence>
<dbReference type="SUPFAM" id="SSF53474">
    <property type="entry name" value="alpha/beta-Hydrolases"/>
    <property type="match status" value="1"/>
</dbReference>
<keyword evidence="2" id="KW-0378">Hydrolase</keyword>
<dbReference type="STRING" id="927083.DB32_006207"/>
<dbReference type="Pfam" id="PF01738">
    <property type="entry name" value="DLH"/>
    <property type="match status" value="1"/>
</dbReference>
<protein>
    <submittedName>
        <fullName evidence="2">Dienelactone hydrolase family protein</fullName>
    </submittedName>
</protein>
<dbReference type="InterPro" id="IPR002925">
    <property type="entry name" value="Dienelactn_hydro"/>
</dbReference>
<gene>
    <name evidence="2" type="ORF">DB32_006207</name>
</gene>
<evidence type="ECO:0000259" key="1">
    <source>
        <dbReference type="Pfam" id="PF01738"/>
    </source>
</evidence>
<dbReference type="InterPro" id="IPR029058">
    <property type="entry name" value="AB_hydrolase_fold"/>
</dbReference>
<organism evidence="2 3">
    <name type="scientific">Sandaracinus amylolyticus</name>
    <dbReference type="NCBI Taxonomy" id="927083"/>
    <lineage>
        <taxon>Bacteria</taxon>
        <taxon>Pseudomonadati</taxon>
        <taxon>Myxococcota</taxon>
        <taxon>Polyangia</taxon>
        <taxon>Polyangiales</taxon>
        <taxon>Sandaracinaceae</taxon>
        <taxon>Sandaracinus</taxon>
    </lineage>
</organism>
<feature type="domain" description="Dienelactone hydrolase" evidence="1">
    <location>
        <begin position="16"/>
        <end position="233"/>
    </location>
</feature>
<accession>A0A0F6W772</accession>
<sequence>MMIEKLEYTHGGVTFESHLAFPTGPGPHGAILVAPTWRGQSDFERAKAERIASELGLAGAAIDVYGKGILGTNAIECGKLNTPLRRDRGLLRGRKLAALDALRAHPRVDASRLGAIGFCFGGLCVLDLARAGADLRAVISFHGVLDAPEGLEVGPIRAKILALHGHDDPLATPEQLLAFETEMTKLGADWEVHTYGATTHAFTNPTANDPARTMYSERADRRSWIAMRAFLEETGLLTR</sequence>
<dbReference type="InterPro" id="IPR050261">
    <property type="entry name" value="FrsA_esterase"/>
</dbReference>
<dbReference type="KEGG" id="samy:DB32_006207"/>
<proteinExistence type="predicted"/>
<dbReference type="Proteomes" id="UP000034883">
    <property type="component" value="Chromosome"/>
</dbReference>
<evidence type="ECO:0000313" key="2">
    <source>
        <dbReference type="EMBL" id="AKF09058.1"/>
    </source>
</evidence>